<accession>A0ACC0GH12</accession>
<protein>
    <submittedName>
        <fullName evidence="1">Pentatricopeptide repeat-containing protein</fullName>
    </submittedName>
</protein>
<evidence type="ECO:0000313" key="2">
    <source>
        <dbReference type="Proteomes" id="UP001060215"/>
    </source>
</evidence>
<keyword evidence="2" id="KW-1185">Reference proteome</keyword>
<evidence type="ECO:0000313" key="1">
    <source>
        <dbReference type="EMBL" id="KAI8000340.1"/>
    </source>
</evidence>
<organism evidence="1 2">
    <name type="scientific">Camellia lanceoleosa</name>
    <dbReference type="NCBI Taxonomy" id="1840588"/>
    <lineage>
        <taxon>Eukaryota</taxon>
        <taxon>Viridiplantae</taxon>
        <taxon>Streptophyta</taxon>
        <taxon>Embryophyta</taxon>
        <taxon>Tracheophyta</taxon>
        <taxon>Spermatophyta</taxon>
        <taxon>Magnoliopsida</taxon>
        <taxon>eudicotyledons</taxon>
        <taxon>Gunneridae</taxon>
        <taxon>Pentapetalae</taxon>
        <taxon>asterids</taxon>
        <taxon>Ericales</taxon>
        <taxon>Theaceae</taxon>
        <taxon>Camellia</taxon>
    </lineage>
</organism>
<comment type="caution">
    <text evidence="1">The sequence shown here is derived from an EMBL/GenBank/DDBJ whole genome shotgun (WGS) entry which is preliminary data.</text>
</comment>
<proteinExistence type="predicted"/>
<dbReference type="EMBL" id="CM045765">
    <property type="protein sequence ID" value="KAI8000340.1"/>
    <property type="molecule type" value="Genomic_DNA"/>
</dbReference>
<reference evidence="1 2" key="1">
    <citation type="journal article" date="2022" name="Plant J.">
        <title>Chromosome-level genome of Camellia lanceoleosa provides a valuable resource for understanding genome evolution and self-incompatibility.</title>
        <authorList>
            <person name="Gong W."/>
            <person name="Xiao S."/>
            <person name="Wang L."/>
            <person name="Liao Z."/>
            <person name="Chang Y."/>
            <person name="Mo W."/>
            <person name="Hu G."/>
            <person name="Li W."/>
            <person name="Zhao G."/>
            <person name="Zhu H."/>
            <person name="Hu X."/>
            <person name="Ji K."/>
            <person name="Xiang X."/>
            <person name="Song Q."/>
            <person name="Yuan D."/>
            <person name="Jin S."/>
            <person name="Zhang L."/>
        </authorList>
    </citation>
    <scope>NUCLEOTIDE SEQUENCE [LARGE SCALE GENOMIC DNA]</scope>
    <source>
        <strain evidence="1">SQ_2022a</strain>
    </source>
</reference>
<dbReference type="Proteomes" id="UP001060215">
    <property type="component" value="Chromosome 8"/>
</dbReference>
<sequence length="295" mass="33290">MKLRQLHSLPKPLHQLLYLPLNLFIPSPHFVYFKRIQTFAKFGGDQNATASLSFNEGSYFAPTSISYSKLLSLCCQTRSLSPGLQIHAHLTKIGLDEDTKLQNHLINLYSKCRAFGYAHKLIDESPQLDLISWSALISGYAQNGLADEALLVFYEMHLLGVKSNEFTFPSVLKACSITRDLIRGKQIHGIVVVTGFESDVFVANTLVVMYAKCGEFVDSRRLFDEIPERNVVSWNALFSCYVQSDFFLKLGVVSRNGVNRINLDEYSLSSILNAALGWGCQSREKNSWTYNKAWV</sequence>
<name>A0ACC0GH12_9ERIC</name>
<gene>
    <name evidence="1" type="ORF">LOK49_LG09G02612</name>
</gene>